<gene>
    <name evidence="9" type="primary">LOC117668989</name>
</gene>
<feature type="compositionally biased region" description="Polar residues" evidence="6">
    <location>
        <begin position="1"/>
        <end position="13"/>
    </location>
</feature>
<dbReference type="InterPro" id="IPR036236">
    <property type="entry name" value="Znf_C2H2_sf"/>
</dbReference>
<dbReference type="SUPFAM" id="SSF57667">
    <property type="entry name" value="beta-beta-alpha zinc fingers"/>
    <property type="match status" value="1"/>
</dbReference>
<evidence type="ECO:0000259" key="7">
    <source>
        <dbReference type="PROSITE" id="PS50157"/>
    </source>
</evidence>
<evidence type="ECO:0000256" key="1">
    <source>
        <dbReference type="ARBA" id="ARBA00022723"/>
    </source>
</evidence>
<dbReference type="RefSeq" id="XP_034278968.1">
    <property type="nucleotide sequence ID" value="XM_034423077.2"/>
</dbReference>
<keyword evidence="2" id="KW-0677">Repeat</keyword>
<dbReference type="GO" id="GO:0000981">
    <property type="term" value="F:DNA-binding transcription factor activity, RNA polymerase II-specific"/>
    <property type="evidence" value="ECO:0007669"/>
    <property type="project" value="TreeGrafter"/>
</dbReference>
<evidence type="ECO:0000313" key="9">
    <source>
        <dbReference type="RefSeq" id="XP_034278968.1"/>
    </source>
</evidence>
<evidence type="ECO:0000256" key="3">
    <source>
        <dbReference type="ARBA" id="ARBA00022771"/>
    </source>
</evidence>
<dbReference type="PANTHER" id="PTHR23226">
    <property type="entry name" value="ZINC FINGER AND SCAN DOMAIN-CONTAINING"/>
    <property type="match status" value="1"/>
</dbReference>
<keyword evidence="3 5" id="KW-0863">Zinc-finger</keyword>
<keyword evidence="8" id="KW-1185">Reference proteome</keyword>
<dbReference type="PROSITE" id="PS00028">
    <property type="entry name" value="ZINC_FINGER_C2H2_1"/>
    <property type="match status" value="1"/>
</dbReference>
<dbReference type="FunFam" id="3.30.160.60:FF:000624">
    <property type="entry name" value="zinc finger protein 697"/>
    <property type="match status" value="1"/>
</dbReference>
<dbReference type="PANTHER" id="PTHR23226:SF377">
    <property type="entry name" value="ZINC FINGER AND SCAN DOMAIN-CONTAINING PROTEIN 20"/>
    <property type="match status" value="1"/>
</dbReference>
<evidence type="ECO:0000256" key="2">
    <source>
        <dbReference type="ARBA" id="ARBA00022737"/>
    </source>
</evidence>
<name>A0A6P9C400_PANGU</name>
<organism evidence="8 9">
    <name type="scientific">Pantherophis guttatus</name>
    <name type="common">Corn snake</name>
    <name type="synonym">Elaphe guttata</name>
    <dbReference type="NCBI Taxonomy" id="94885"/>
    <lineage>
        <taxon>Eukaryota</taxon>
        <taxon>Metazoa</taxon>
        <taxon>Chordata</taxon>
        <taxon>Craniata</taxon>
        <taxon>Vertebrata</taxon>
        <taxon>Euteleostomi</taxon>
        <taxon>Lepidosauria</taxon>
        <taxon>Squamata</taxon>
        <taxon>Bifurcata</taxon>
        <taxon>Unidentata</taxon>
        <taxon>Episquamata</taxon>
        <taxon>Toxicofera</taxon>
        <taxon>Serpentes</taxon>
        <taxon>Colubroidea</taxon>
        <taxon>Colubridae</taxon>
        <taxon>Colubrinae</taxon>
        <taxon>Pantherophis</taxon>
    </lineage>
</organism>
<feature type="region of interest" description="Disordered" evidence="6">
    <location>
        <begin position="1"/>
        <end position="37"/>
    </location>
</feature>
<dbReference type="Proteomes" id="UP001652622">
    <property type="component" value="Unplaced"/>
</dbReference>
<evidence type="ECO:0000256" key="5">
    <source>
        <dbReference type="PROSITE-ProRule" id="PRU00042"/>
    </source>
</evidence>
<dbReference type="AlphaFoldDB" id="A0A6P9C400"/>
<dbReference type="Pfam" id="PF00096">
    <property type="entry name" value="zf-C2H2"/>
    <property type="match status" value="1"/>
</dbReference>
<proteinExistence type="predicted"/>
<dbReference type="KEGG" id="pgut:117668989"/>
<evidence type="ECO:0000256" key="4">
    <source>
        <dbReference type="ARBA" id="ARBA00022833"/>
    </source>
</evidence>
<dbReference type="InterPro" id="IPR013087">
    <property type="entry name" value="Znf_C2H2_type"/>
</dbReference>
<evidence type="ECO:0000256" key="6">
    <source>
        <dbReference type="SAM" id="MobiDB-lite"/>
    </source>
</evidence>
<dbReference type="SMART" id="SM00355">
    <property type="entry name" value="ZnF_C2H2"/>
    <property type="match status" value="1"/>
</dbReference>
<accession>A0A6P9C400</accession>
<dbReference type="Gene3D" id="3.30.160.60">
    <property type="entry name" value="Classic Zinc Finger"/>
    <property type="match status" value="2"/>
</dbReference>
<dbReference type="GO" id="GO:0008270">
    <property type="term" value="F:zinc ion binding"/>
    <property type="evidence" value="ECO:0007669"/>
    <property type="project" value="UniProtKB-KW"/>
</dbReference>
<evidence type="ECO:0000313" key="8">
    <source>
        <dbReference type="Proteomes" id="UP001652622"/>
    </source>
</evidence>
<protein>
    <submittedName>
        <fullName evidence="9">Gastrula zinc finger protein XlCGF7.1-like</fullName>
    </submittedName>
</protein>
<feature type="domain" description="C2H2-type" evidence="7">
    <location>
        <begin position="67"/>
        <end position="94"/>
    </location>
</feature>
<keyword evidence="4" id="KW-0862">Zinc</keyword>
<keyword evidence="1" id="KW-0479">Metal-binding</keyword>
<dbReference type="PROSITE" id="PS50157">
    <property type="entry name" value="ZINC_FINGER_C2H2_2"/>
    <property type="match status" value="1"/>
</dbReference>
<dbReference type="GeneID" id="117668989"/>
<reference evidence="9" key="1">
    <citation type="submission" date="2025-08" db="UniProtKB">
        <authorList>
            <consortium name="RefSeq"/>
        </authorList>
    </citation>
    <scope>IDENTIFICATION</scope>
    <source>
        <tissue evidence="9">Blood</tissue>
    </source>
</reference>
<sequence>MGITNGSMTQQPPANIRPKSIYKESRQQNNGNAGISGAKFLRRVGQHFQGEEELKAHGGIHRKERPLACAQCGKRFTRPSGLAKHLKTHSGEKPYHCGQCPKSFI</sequence>
<dbReference type="GO" id="GO:0000978">
    <property type="term" value="F:RNA polymerase II cis-regulatory region sequence-specific DNA binding"/>
    <property type="evidence" value="ECO:0007669"/>
    <property type="project" value="TreeGrafter"/>
</dbReference>